<accession>A0A345CSI2</accession>
<protein>
    <submittedName>
        <fullName evidence="1">Uncharacterized protein</fullName>
    </submittedName>
</protein>
<evidence type="ECO:0000313" key="1">
    <source>
        <dbReference type="EMBL" id="AXF76399.1"/>
    </source>
</evidence>
<dbReference type="Proteomes" id="UP000264980">
    <property type="component" value="Chromosome"/>
</dbReference>
<evidence type="ECO:0000313" key="2">
    <source>
        <dbReference type="Proteomes" id="UP000264980"/>
    </source>
</evidence>
<organism evidence="1 2">
    <name type="scientific">Erwinia tracheiphila</name>
    <dbReference type="NCBI Taxonomy" id="65700"/>
    <lineage>
        <taxon>Bacteria</taxon>
        <taxon>Pseudomonadati</taxon>
        <taxon>Pseudomonadota</taxon>
        <taxon>Gammaproteobacteria</taxon>
        <taxon>Enterobacterales</taxon>
        <taxon>Erwiniaceae</taxon>
        <taxon>Erwinia</taxon>
    </lineage>
</organism>
<proteinExistence type="predicted"/>
<dbReference type="AlphaFoldDB" id="A0A345CSI2"/>
<reference evidence="1 2" key="1">
    <citation type="submission" date="2016-01" db="EMBL/GenBank/DDBJ databases">
        <authorList>
            <person name="Oliw E.H."/>
        </authorList>
    </citation>
    <scope>NUCLEOTIDE SEQUENCE [LARGE SCALE GENOMIC DNA]</scope>
    <source>
        <strain evidence="1 2">MDcuke</strain>
    </source>
</reference>
<sequence length="75" mass="7830">MYFSCQNGLKTASVIAYSAGNGVKRKKPVQNGTALANVVQGYFSVMVTKVGNCGTSSDRAAFFDGGRGSERRGCG</sequence>
<name>A0A345CSI2_9GAMM</name>
<gene>
    <name evidence="1" type="ORF">AV903_10590</name>
</gene>
<dbReference type="EMBL" id="CP013970">
    <property type="protein sequence ID" value="AXF76399.1"/>
    <property type="molecule type" value="Genomic_DNA"/>
</dbReference>